<dbReference type="RefSeq" id="WP_145897367.1">
    <property type="nucleotide sequence ID" value="NZ_VOBQ01000032.1"/>
</dbReference>
<dbReference type="InterPro" id="IPR011051">
    <property type="entry name" value="RmlC_Cupin_sf"/>
</dbReference>
<keyword evidence="6" id="KW-1185">Reference proteome</keyword>
<evidence type="ECO:0000259" key="4">
    <source>
        <dbReference type="PROSITE" id="PS01124"/>
    </source>
</evidence>
<dbReference type="OrthoDB" id="2536004at2"/>
<evidence type="ECO:0000313" key="5">
    <source>
        <dbReference type="EMBL" id="TWO64435.1"/>
    </source>
</evidence>
<sequence length="278" mass="29123">MYGKSERFEDYDGASKLPVAMATAMVGGSAREMPPMRRAGVLYVASGSLRLQVNSAHWICAPGGALSLPSGNSAKLHAASTCRLIFAFLPSARSTPTVQKVIVTDLFRALLGALAEIPTNAARTTRTRLLGGLFVNELQFTSSSPIHLPWPASAKLARVSQAIVEDPSRPLTVAQAARLAGMAPRTLSRWFASETGLSMGGWQRAARLTVALSEIAKGGSVYSAAAASGFSTASGLCAAFRRASGTTLRGYFKPDAGAKQVRDEALFFSTQLGVEAGG</sequence>
<dbReference type="GO" id="GO:0043565">
    <property type="term" value="F:sequence-specific DNA binding"/>
    <property type="evidence" value="ECO:0007669"/>
    <property type="project" value="InterPro"/>
</dbReference>
<gene>
    <name evidence="5" type="ORF">FN976_28280</name>
</gene>
<feature type="domain" description="HTH araC/xylS-type" evidence="4">
    <location>
        <begin position="157"/>
        <end position="254"/>
    </location>
</feature>
<dbReference type="EMBL" id="VOBQ01000032">
    <property type="protein sequence ID" value="TWO64435.1"/>
    <property type="molecule type" value="Genomic_DNA"/>
</dbReference>
<comment type="caution">
    <text evidence="5">The sequence shown here is derived from an EMBL/GenBank/DDBJ whole genome shotgun (WGS) entry which is preliminary data.</text>
</comment>
<dbReference type="Pfam" id="PF12833">
    <property type="entry name" value="HTH_18"/>
    <property type="match status" value="1"/>
</dbReference>
<keyword evidence="3" id="KW-0804">Transcription</keyword>
<dbReference type="GO" id="GO:0003700">
    <property type="term" value="F:DNA-binding transcription factor activity"/>
    <property type="evidence" value="ECO:0007669"/>
    <property type="project" value="InterPro"/>
</dbReference>
<dbReference type="Gene3D" id="1.10.10.60">
    <property type="entry name" value="Homeodomain-like"/>
    <property type="match status" value="1"/>
</dbReference>
<keyword evidence="1" id="KW-0805">Transcription regulation</keyword>
<evidence type="ECO:0000313" key="6">
    <source>
        <dbReference type="Proteomes" id="UP000318199"/>
    </source>
</evidence>
<name>A0A562ZE32_9BURK</name>
<dbReference type="InterPro" id="IPR018060">
    <property type="entry name" value="HTH_AraC"/>
</dbReference>
<dbReference type="SUPFAM" id="SSF51182">
    <property type="entry name" value="RmlC-like cupins"/>
    <property type="match status" value="1"/>
</dbReference>
<evidence type="ECO:0000256" key="2">
    <source>
        <dbReference type="ARBA" id="ARBA00023125"/>
    </source>
</evidence>
<dbReference type="PANTHER" id="PTHR11019:SF159">
    <property type="entry name" value="TRANSCRIPTIONAL REGULATOR-RELATED"/>
    <property type="match status" value="1"/>
</dbReference>
<dbReference type="PANTHER" id="PTHR11019">
    <property type="entry name" value="HTH-TYPE TRANSCRIPTIONAL REGULATOR NIMR"/>
    <property type="match status" value="1"/>
</dbReference>
<dbReference type="Proteomes" id="UP000318199">
    <property type="component" value="Unassembled WGS sequence"/>
</dbReference>
<keyword evidence="2" id="KW-0238">DNA-binding</keyword>
<organism evidence="5 6">
    <name type="scientific">Caenimonas sedimenti</name>
    <dbReference type="NCBI Taxonomy" id="2596921"/>
    <lineage>
        <taxon>Bacteria</taxon>
        <taxon>Pseudomonadati</taxon>
        <taxon>Pseudomonadota</taxon>
        <taxon>Betaproteobacteria</taxon>
        <taxon>Burkholderiales</taxon>
        <taxon>Comamonadaceae</taxon>
        <taxon>Caenimonas</taxon>
    </lineage>
</organism>
<evidence type="ECO:0000256" key="1">
    <source>
        <dbReference type="ARBA" id="ARBA00023015"/>
    </source>
</evidence>
<protein>
    <submittedName>
        <fullName evidence="5">Helix-turn-helix transcriptional regulator</fullName>
    </submittedName>
</protein>
<dbReference type="PROSITE" id="PS01124">
    <property type="entry name" value="HTH_ARAC_FAMILY_2"/>
    <property type="match status" value="1"/>
</dbReference>
<dbReference type="PROSITE" id="PS00041">
    <property type="entry name" value="HTH_ARAC_FAMILY_1"/>
    <property type="match status" value="1"/>
</dbReference>
<reference evidence="5 6" key="1">
    <citation type="submission" date="2019-07" db="EMBL/GenBank/DDBJ databases">
        <title>Caenimonas sedimenti sp. nov., isolated from activated sludge.</title>
        <authorList>
            <person name="Xu J."/>
        </authorList>
    </citation>
    <scope>NUCLEOTIDE SEQUENCE [LARGE SCALE GENOMIC DNA]</scope>
    <source>
        <strain evidence="5 6">HX-9-20</strain>
    </source>
</reference>
<dbReference type="SMART" id="SM00342">
    <property type="entry name" value="HTH_ARAC"/>
    <property type="match status" value="1"/>
</dbReference>
<evidence type="ECO:0000256" key="3">
    <source>
        <dbReference type="ARBA" id="ARBA00023163"/>
    </source>
</evidence>
<dbReference type="InterPro" id="IPR018062">
    <property type="entry name" value="HTH_AraC-typ_CS"/>
</dbReference>
<dbReference type="AlphaFoldDB" id="A0A562ZE32"/>
<accession>A0A562ZE32</accession>
<proteinExistence type="predicted"/>